<dbReference type="Proteomes" id="UP000240572">
    <property type="component" value="Unassembled WGS sequence"/>
</dbReference>
<dbReference type="NCBIfam" id="TIGR03736">
    <property type="entry name" value="PRTRC_ThiF"/>
    <property type="match status" value="1"/>
</dbReference>
<dbReference type="GO" id="GO:0008641">
    <property type="term" value="F:ubiquitin-like modifier activating enzyme activity"/>
    <property type="evidence" value="ECO:0007669"/>
    <property type="project" value="InterPro"/>
</dbReference>
<sequence length="260" mass="29193">MHFVHHYLINPTNPVKVNLIGAGGTGSYMIMELSKINLAMLKLGHPGLQVTMWDGDIVTEVNTSRQLFAESEIGLNKAVAKINAANRSRGTNWKAIQQPFKNNHLPFLPENGANIYISCVDKIKSRFEIARILKKLAVQNLQSRDRPLYWIDMGNAKDTGQVFLSTVTEIRQPDSKLYQTVSNLPFITVEFKDMLRSMSDDNEPSCSHEDSLKKQGLHINSAVAKFGASLLTDMFREGMTQYRGIYLNLSTYTSQPVKVA</sequence>
<dbReference type="Pfam" id="PF00899">
    <property type="entry name" value="ThiF"/>
    <property type="match status" value="1"/>
</dbReference>
<protein>
    <submittedName>
        <fullName evidence="2">PRTRC genetic system ThiF family protein</fullName>
    </submittedName>
</protein>
<proteinExistence type="predicted"/>
<accession>A0A2P8D0W0</accession>
<organism evidence="2 3">
    <name type="scientific">Taibaiella chishuiensis</name>
    <dbReference type="NCBI Taxonomy" id="1434707"/>
    <lineage>
        <taxon>Bacteria</taxon>
        <taxon>Pseudomonadati</taxon>
        <taxon>Bacteroidota</taxon>
        <taxon>Chitinophagia</taxon>
        <taxon>Chitinophagales</taxon>
        <taxon>Chitinophagaceae</taxon>
        <taxon>Taibaiella</taxon>
    </lineage>
</organism>
<dbReference type="AlphaFoldDB" id="A0A2P8D0W0"/>
<comment type="caution">
    <text evidence="2">The sequence shown here is derived from an EMBL/GenBank/DDBJ whole genome shotgun (WGS) entry which is preliminary data.</text>
</comment>
<evidence type="ECO:0000313" key="2">
    <source>
        <dbReference type="EMBL" id="PSK90854.1"/>
    </source>
</evidence>
<dbReference type="Gene3D" id="3.40.50.720">
    <property type="entry name" value="NAD(P)-binding Rossmann-like Domain"/>
    <property type="match status" value="1"/>
</dbReference>
<keyword evidence="3" id="KW-1185">Reference proteome</keyword>
<evidence type="ECO:0000259" key="1">
    <source>
        <dbReference type="Pfam" id="PF00899"/>
    </source>
</evidence>
<evidence type="ECO:0000313" key="3">
    <source>
        <dbReference type="Proteomes" id="UP000240572"/>
    </source>
</evidence>
<dbReference type="EMBL" id="PYGD01000007">
    <property type="protein sequence ID" value="PSK90854.1"/>
    <property type="molecule type" value="Genomic_DNA"/>
</dbReference>
<name>A0A2P8D0W0_9BACT</name>
<gene>
    <name evidence="2" type="ORF">B0I18_107266</name>
</gene>
<feature type="domain" description="THIF-type NAD/FAD binding fold" evidence="1">
    <location>
        <begin position="15"/>
        <end position="180"/>
    </location>
</feature>
<dbReference type="InterPro" id="IPR000594">
    <property type="entry name" value="ThiF_NAD_FAD-bd"/>
</dbReference>
<dbReference type="InterPro" id="IPR022500">
    <property type="entry name" value="PRTRC_ThiF"/>
</dbReference>
<reference evidence="2 3" key="1">
    <citation type="submission" date="2018-03" db="EMBL/GenBank/DDBJ databases">
        <title>Genomic Encyclopedia of Type Strains, Phase III (KMG-III): the genomes of soil and plant-associated and newly described type strains.</title>
        <authorList>
            <person name="Whitman W."/>
        </authorList>
    </citation>
    <scope>NUCLEOTIDE SEQUENCE [LARGE SCALE GENOMIC DNA]</scope>
    <source>
        <strain evidence="2 3">CGMCC 1.12700</strain>
    </source>
</reference>
<dbReference type="InterPro" id="IPR035985">
    <property type="entry name" value="Ubiquitin-activating_enz"/>
</dbReference>
<dbReference type="SUPFAM" id="SSF69572">
    <property type="entry name" value="Activating enzymes of the ubiquitin-like proteins"/>
    <property type="match status" value="1"/>
</dbReference>